<dbReference type="Gene3D" id="3.40.50.620">
    <property type="entry name" value="HUPs"/>
    <property type="match status" value="1"/>
</dbReference>
<keyword evidence="13" id="KW-0862">Zinc</keyword>
<dbReference type="PRINTS" id="PR01041">
    <property type="entry name" value="TRNASYNTHMET"/>
</dbReference>
<comment type="subunit">
    <text evidence="3 13">Homodimer.</text>
</comment>
<feature type="region of interest" description="Disordered" evidence="14">
    <location>
        <begin position="546"/>
        <end position="566"/>
    </location>
</feature>
<comment type="function">
    <text evidence="1 13">Is required not only for elongation of protein synthesis but also for the initiation of all mRNA translation through initiator tRNA(fMet) aminoacylation.</text>
</comment>
<dbReference type="Gene3D" id="2.40.50.140">
    <property type="entry name" value="Nucleic acid-binding proteins"/>
    <property type="match status" value="1"/>
</dbReference>
<feature type="binding site" evidence="13">
    <location>
        <position position="152"/>
    </location>
    <ligand>
        <name>Zn(2+)</name>
        <dbReference type="ChEBI" id="CHEBI:29105"/>
    </ligand>
</feature>
<evidence type="ECO:0000256" key="10">
    <source>
        <dbReference type="ARBA" id="ARBA00022917"/>
    </source>
</evidence>
<dbReference type="InterPro" id="IPR033911">
    <property type="entry name" value="MetRS_core"/>
</dbReference>
<keyword evidence="10 13" id="KW-0648">Protein biosynthesis</keyword>
<dbReference type="PROSITE" id="PS50886">
    <property type="entry name" value="TRBD"/>
    <property type="match status" value="1"/>
</dbReference>
<evidence type="ECO:0000256" key="5">
    <source>
        <dbReference type="ARBA" id="ARBA00022555"/>
    </source>
</evidence>
<comment type="caution">
    <text evidence="13">Lacks conserved residue(s) required for the propagation of feature annotation.</text>
</comment>
<dbReference type="InterPro" id="IPR014729">
    <property type="entry name" value="Rossmann-like_a/b/a_fold"/>
</dbReference>
<dbReference type="SUPFAM" id="SSF47323">
    <property type="entry name" value="Anticodon-binding domain of a subclass of class I aminoacyl-tRNA synthetases"/>
    <property type="match status" value="1"/>
</dbReference>
<feature type="binding site" evidence="13">
    <location>
        <position position="149"/>
    </location>
    <ligand>
        <name>Zn(2+)</name>
        <dbReference type="ChEBI" id="CHEBI:29105"/>
    </ligand>
</feature>
<proteinExistence type="inferred from homology"/>
<dbReference type="Proteomes" id="UP001527882">
    <property type="component" value="Unassembled WGS sequence"/>
</dbReference>
<keyword evidence="6 13" id="KW-0436">Ligase</keyword>
<dbReference type="Pfam" id="PF01588">
    <property type="entry name" value="tRNA_bind"/>
    <property type="match status" value="1"/>
</dbReference>
<comment type="subcellular location">
    <subcellularLocation>
        <location evidence="2 13">Cytoplasm</location>
    </subcellularLocation>
</comment>
<evidence type="ECO:0000256" key="4">
    <source>
        <dbReference type="ARBA" id="ARBA00022490"/>
    </source>
</evidence>
<dbReference type="NCBIfam" id="TIGR00398">
    <property type="entry name" value="metG"/>
    <property type="match status" value="1"/>
</dbReference>
<comment type="catalytic activity">
    <reaction evidence="12 13">
        <text>tRNA(Met) + L-methionine + ATP = L-methionyl-tRNA(Met) + AMP + diphosphate</text>
        <dbReference type="Rhea" id="RHEA:13481"/>
        <dbReference type="Rhea" id="RHEA-COMP:9667"/>
        <dbReference type="Rhea" id="RHEA-COMP:9698"/>
        <dbReference type="ChEBI" id="CHEBI:30616"/>
        <dbReference type="ChEBI" id="CHEBI:33019"/>
        <dbReference type="ChEBI" id="CHEBI:57844"/>
        <dbReference type="ChEBI" id="CHEBI:78442"/>
        <dbReference type="ChEBI" id="CHEBI:78530"/>
        <dbReference type="ChEBI" id="CHEBI:456215"/>
        <dbReference type="EC" id="6.1.1.10"/>
    </reaction>
</comment>
<keyword evidence="9 13" id="KW-0694">RNA-binding</keyword>
<keyword evidence="13" id="KW-0479">Metal-binding</keyword>
<feature type="binding site" evidence="13">
    <location>
        <position position="132"/>
    </location>
    <ligand>
        <name>Zn(2+)</name>
        <dbReference type="ChEBI" id="CHEBI:29105"/>
    </ligand>
</feature>
<keyword evidence="17" id="KW-1185">Reference proteome</keyword>
<evidence type="ECO:0000256" key="8">
    <source>
        <dbReference type="ARBA" id="ARBA00022840"/>
    </source>
</evidence>
<dbReference type="InterPro" id="IPR012340">
    <property type="entry name" value="NA-bd_OB-fold"/>
</dbReference>
<evidence type="ECO:0000256" key="12">
    <source>
        <dbReference type="ARBA" id="ARBA00047364"/>
    </source>
</evidence>
<dbReference type="CDD" id="cd02800">
    <property type="entry name" value="tRNA_bind_EcMetRS_like"/>
    <property type="match status" value="1"/>
</dbReference>
<evidence type="ECO:0000256" key="9">
    <source>
        <dbReference type="ARBA" id="ARBA00022884"/>
    </source>
</evidence>
<evidence type="ECO:0000256" key="1">
    <source>
        <dbReference type="ARBA" id="ARBA00003314"/>
    </source>
</evidence>
<dbReference type="CDD" id="cd00814">
    <property type="entry name" value="MetRS_core"/>
    <property type="match status" value="1"/>
</dbReference>
<dbReference type="InterPro" id="IPR014758">
    <property type="entry name" value="Met-tRNA_synth"/>
</dbReference>
<comment type="caution">
    <text evidence="16">The sequence shown here is derived from an EMBL/GenBank/DDBJ whole genome shotgun (WGS) entry which is preliminary data.</text>
</comment>
<keyword evidence="11 13" id="KW-0030">Aminoacyl-tRNA synthetase</keyword>
<feature type="short sequence motif" description="'KMSKS' region" evidence="13">
    <location>
        <begin position="302"/>
        <end position="306"/>
    </location>
</feature>
<dbReference type="Gene3D" id="1.10.730.10">
    <property type="entry name" value="Isoleucyl-tRNA Synthetase, Domain 1"/>
    <property type="match status" value="1"/>
</dbReference>
<evidence type="ECO:0000256" key="3">
    <source>
        <dbReference type="ARBA" id="ARBA00011738"/>
    </source>
</evidence>
<dbReference type="EC" id="6.1.1.10" evidence="13"/>
<dbReference type="InterPro" id="IPR023457">
    <property type="entry name" value="Met-tRNA_synth_2"/>
</dbReference>
<protein>
    <recommendedName>
        <fullName evidence="13">Methionine--tRNA ligase</fullName>
        <ecNumber evidence="13">6.1.1.10</ecNumber>
    </recommendedName>
    <alternativeName>
        <fullName evidence="13">Methionyl-tRNA synthetase</fullName>
        <shortName evidence="13">MetRS</shortName>
    </alternativeName>
</protein>
<keyword evidence="8 13" id="KW-0067">ATP-binding</keyword>
<evidence type="ECO:0000256" key="2">
    <source>
        <dbReference type="ARBA" id="ARBA00004496"/>
    </source>
</evidence>
<dbReference type="GO" id="GO:0004825">
    <property type="term" value="F:methionine-tRNA ligase activity"/>
    <property type="evidence" value="ECO:0007669"/>
    <property type="project" value="UniProtKB-EC"/>
</dbReference>
<dbReference type="InterPro" id="IPR015413">
    <property type="entry name" value="Methionyl/Leucyl_tRNA_Synth"/>
</dbReference>
<dbReference type="CDD" id="cd07957">
    <property type="entry name" value="Anticodon_Ia_Met"/>
    <property type="match status" value="1"/>
</dbReference>
<sequence length="675" mass="76476">MIMPQENKTFFITTPIYYPSDKLHIGHAYSTVAGDVMSRYKRLRGYDVMYLTGTDEHGQKIERKAQEAGKTPQQFVDDIVSGIKELWKKLDISYDDFIRTTEPRHKAAVEKIFNQLKEQDDIYLSHYEGWYCTPCESFFLESKLVDGKCPDCGRPVEWVKEESYFFRLSKYADRLVQYYEENPDFITPESRRNEMINNFIKPGLEDMAVSRSTYEWGIKVPGDPKHVIYVWIDALSNYITALGYGSEDDSKYRKYWPADVHLMSKEIVRFHTIIWPIMLMALGLPLPKKVIGHGWLLMKDGKMSKSKGNVVDPVTLIDRYGLDALRYYLMREVPFGSDGTFTPESFVERINFDLANDLGNLLSRTVVMIDKYFNGEVQPYLQGATEFDAALLETVETTVAKVEEAMEKLEFSVALTSIWQLVSRTNKYIDETQPWMLVKDEAKRPALGSVLYCLAESLRITSIMLQPFMTQTPRTMWQQLGLSDPALLAWDTIHAFGTMPAGTRVQKGEVMFPRLDLEKETDFIAQSMNGGSAPEAAEAVEAPVNTEGTPAAAASSKPQQDSEEEAPLPEISIDDFFKVELRVAQVIAAEPVKKADKLLKLQLDLGTEQRQVVSGIAKYYMPEQMIGRKVICVTNLKPVKLRGELSQGMILAASQGDQLTLATVSDEIPNGSVVK</sequence>
<dbReference type="Pfam" id="PF19303">
    <property type="entry name" value="Anticodon_3"/>
    <property type="match status" value="1"/>
</dbReference>
<evidence type="ECO:0000313" key="17">
    <source>
        <dbReference type="Proteomes" id="UP001527882"/>
    </source>
</evidence>
<dbReference type="HAMAP" id="MF_01228">
    <property type="entry name" value="Met_tRNA_synth_type2"/>
    <property type="match status" value="1"/>
</dbReference>
<keyword evidence="7 13" id="KW-0547">Nucleotide-binding</keyword>
<feature type="binding site" evidence="13">
    <location>
        <position position="135"/>
    </location>
    <ligand>
        <name>Zn(2+)</name>
        <dbReference type="ChEBI" id="CHEBI:29105"/>
    </ligand>
</feature>
<accession>A0ABT4QIP4</accession>
<keyword evidence="4 13" id="KW-0963">Cytoplasm</keyword>
<dbReference type="Gene3D" id="2.170.220.10">
    <property type="match status" value="1"/>
</dbReference>
<evidence type="ECO:0000256" key="6">
    <source>
        <dbReference type="ARBA" id="ARBA00022598"/>
    </source>
</evidence>
<dbReference type="EMBL" id="JAQAGZ010000026">
    <property type="protein sequence ID" value="MCZ8516758.1"/>
    <property type="molecule type" value="Genomic_DNA"/>
</dbReference>
<dbReference type="RefSeq" id="WP_269885289.1">
    <property type="nucleotide sequence ID" value="NZ_JAQAGZ010000026.1"/>
</dbReference>
<dbReference type="InterPro" id="IPR041872">
    <property type="entry name" value="Anticodon_Met"/>
</dbReference>
<reference evidence="16 17" key="1">
    <citation type="submission" date="2022-12" db="EMBL/GenBank/DDBJ databases">
        <title>Draft genome sequence of Paenibacillus sp. dW9.</title>
        <authorList>
            <person name="Choi E.-W."/>
            <person name="Kim D.-U."/>
        </authorList>
    </citation>
    <scope>NUCLEOTIDE SEQUENCE [LARGE SCALE GENOMIC DNA]</scope>
    <source>
        <strain evidence="17">dW9</strain>
    </source>
</reference>
<keyword evidence="5 13" id="KW-0820">tRNA-binding</keyword>
<evidence type="ECO:0000256" key="11">
    <source>
        <dbReference type="ARBA" id="ARBA00023146"/>
    </source>
</evidence>
<evidence type="ECO:0000256" key="14">
    <source>
        <dbReference type="SAM" id="MobiDB-lite"/>
    </source>
</evidence>
<name>A0ABT4QIP4_9BACL</name>
<evidence type="ECO:0000256" key="13">
    <source>
        <dbReference type="HAMAP-Rule" id="MF_01228"/>
    </source>
</evidence>
<dbReference type="InterPro" id="IPR002547">
    <property type="entry name" value="tRNA-bd_dom"/>
</dbReference>
<dbReference type="PROSITE" id="PS00178">
    <property type="entry name" value="AA_TRNA_LIGASE_I"/>
    <property type="match status" value="1"/>
</dbReference>
<feature type="short sequence motif" description="'HIGH' region" evidence="13">
    <location>
        <begin position="17"/>
        <end position="27"/>
    </location>
</feature>
<dbReference type="NCBIfam" id="NF008900">
    <property type="entry name" value="PRK12267.1"/>
    <property type="match status" value="1"/>
</dbReference>
<dbReference type="InterPro" id="IPR009080">
    <property type="entry name" value="tRNAsynth_Ia_anticodon-bd"/>
</dbReference>
<dbReference type="PANTHER" id="PTHR43326">
    <property type="entry name" value="METHIONYL-TRNA SYNTHETASE"/>
    <property type="match status" value="1"/>
</dbReference>
<dbReference type="SUPFAM" id="SSF50249">
    <property type="entry name" value="Nucleic acid-binding proteins"/>
    <property type="match status" value="1"/>
</dbReference>
<dbReference type="InterPro" id="IPR001412">
    <property type="entry name" value="aa-tRNA-synth_I_CS"/>
</dbReference>
<evidence type="ECO:0000259" key="15">
    <source>
        <dbReference type="PROSITE" id="PS50886"/>
    </source>
</evidence>
<dbReference type="InterPro" id="IPR004495">
    <property type="entry name" value="Met-tRNA-synth_bsu_C"/>
</dbReference>
<dbReference type="Pfam" id="PF09334">
    <property type="entry name" value="tRNA-synt_1g"/>
    <property type="match status" value="2"/>
</dbReference>
<comment type="similarity">
    <text evidence="13">Belongs to the class-I aminoacyl-tRNA synthetase family. MetG type 2A subfamily.</text>
</comment>
<dbReference type="SUPFAM" id="SSF52374">
    <property type="entry name" value="Nucleotidylyl transferase"/>
    <property type="match status" value="1"/>
</dbReference>
<evidence type="ECO:0000313" key="16">
    <source>
        <dbReference type="EMBL" id="MCZ8516758.1"/>
    </source>
</evidence>
<organism evidence="16 17">
    <name type="scientific">Paenibacillus gyeongsangnamensis</name>
    <dbReference type="NCBI Taxonomy" id="3388067"/>
    <lineage>
        <taxon>Bacteria</taxon>
        <taxon>Bacillati</taxon>
        <taxon>Bacillota</taxon>
        <taxon>Bacilli</taxon>
        <taxon>Bacillales</taxon>
        <taxon>Paenibacillaceae</taxon>
        <taxon>Paenibacillus</taxon>
    </lineage>
</organism>
<feature type="domain" description="TRNA-binding" evidence="15">
    <location>
        <begin position="575"/>
        <end position="675"/>
    </location>
</feature>
<gene>
    <name evidence="13 16" type="primary">metG</name>
    <name evidence="16" type="ORF">O9H85_31225</name>
</gene>
<comment type="cofactor">
    <cofactor evidence="13">
        <name>Zn(2+)</name>
        <dbReference type="ChEBI" id="CHEBI:29105"/>
    </cofactor>
    <text evidence="13">Binds 1 zinc ion per subunit.</text>
</comment>
<dbReference type="NCBIfam" id="TIGR00399">
    <property type="entry name" value="metG_C_term"/>
    <property type="match status" value="1"/>
</dbReference>
<evidence type="ECO:0000256" key="7">
    <source>
        <dbReference type="ARBA" id="ARBA00022741"/>
    </source>
</evidence>
<dbReference type="PANTHER" id="PTHR43326:SF1">
    <property type="entry name" value="METHIONINE--TRNA LIGASE, MITOCHONDRIAL"/>
    <property type="match status" value="1"/>
</dbReference>